<dbReference type="EMBL" id="WIXP02000014">
    <property type="protein sequence ID" value="KAF6200219.1"/>
    <property type="molecule type" value="Genomic_DNA"/>
</dbReference>
<accession>A0A8S9WVG9</accession>
<dbReference type="OrthoDB" id="6626565at2759"/>
<proteinExistence type="predicted"/>
<keyword evidence="3" id="KW-1185">Reference proteome</keyword>
<evidence type="ECO:0000256" key="1">
    <source>
        <dbReference type="SAM" id="MobiDB-lite"/>
    </source>
</evidence>
<evidence type="ECO:0000313" key="3">
    <source>
        <dbReference type="Proteomes" id="UP000466442"/>
    </source>
</evidence>
<dbReference type="Proteomes" id="UP000466442">
    <property type="component" value="Unassembled WGS sequence"/>
</dbReference>
<comment type="caution">
    <text evidence="2">The sequence shown here is derived from an EMBL/GenBank/DDBJ whole genome shotgun (WGS) entry which is preliminary data.</text>
</comment>
<organism evidence="2 3">
    <name type="scientific">Apolygus lucorum</name>
    <name type="common">Small green plant bug</name>
    <name type="synonym">Lygocoris lucorum</name>
    <dbReference type="NCBI Taxonomy" id="248454"/>
    <lineage>
        <taxon>Eukaryota</taxon>
        <taxon>Metazoa</taxon>
        <taxon>Ecdysozoa</taxon>
        <taxon>Arthropoda</taxon>
        <taxon>Hexapoda</taxon>
        <taxon>Insecta</taxon>
        <taxon>Pterygota</taxon>
        <taxon>Neoptera</taxon>
        <taxon>Paraneoptera</taxon>
        <taxon>Hemiptera</taxon>
        <taxon>Heteroptera</taxon>
        <taxon>Panheteroptera</taxon>
        <taxon>Cimicomorpha</taxon>
        <taxon>Miridae</taxon>
        <taxon>Mirini</taxon>
        <taxon>Apolygus</taxon>
    </lineage>
</organism>
<name>A0A8S9WVG9_APOLU</name>
<sequence length="266" mass="26567">MSECYASSSTELKTIGGIRNTLLHSLSAFTPRPVPTYWVHAGMRCSVRSKGVLLLTVLLVHTALGSPVVKRDVRLLLGDDGVASAVADPKVSLANADVFGGEVHENGQRDKRTLLKLKALGLGLAAKTIGTGVKAVGAGVKTVAVAGAKKVGGAALKVATTVGVKVAKAAITIGIAKLLLHLVFGKINQLIDFKTRLLGNVGNGKGLLSSSNLGALSSSSGSSSSSSGGSSSSSGGAGAGDAAASYDGAETTEGAAGDSEIGPYKR</sequence>
<gene>
    <name evidence="2" type="ORF">GE061_006522</name>
</gene>
<reference evidence="2" key="1">
    <citation type="journal article" date="2021" name="Mol. Ecol. Resour.">
        <title>Apolygus lucorum genome provides insights into omnivorousness and mesophyll feeding.</title>
        <authorList>
            <person name="Liu Y."/>
            <person name="Liu H."/>
            <person name="Wang H."/>
            <person name="Huang T."/>
            <person name="Liu B."/>
            <person name="Yang B."/>
            <person name="Yin L."/>
            <person name="Li B."/>
            <person name="Zhang Y."/>
            <person name="Zhang S."/>
            <person name="Jiang F."/>
            <person name="Zhang X."/>
            <person name="Ren Y."/>
            <person name="Wang B."/>
            <person name="Wang S."/>
            <person name="Lu Y."/>
            <person name="Wu K."/>
            <person name="Fan W."/>
            <person name="Wang G."/>
        </authorList>
    </citation>
    <scope>NUCLEOTIDE SEQUENCE</scope>
    <source>
        <strain evidence="2">12Hb</strain>
    </source>
</reference>
<feature type="compositionally biased region" description="Low complexity" evidence="1">
    <location>
        <begin position="216"/>
        <end position="245"/>
    </location>
</feature>
<protein>
    <submittedName>
        <fullName evidence="2">Uncharacterized protein</fullName>
    </submittedName>
</protein>
<evidence type="ECO:0000313" key="2">
    <source>
        <dbReference type="EMBL" id="KAF6200219.1"/>
    </source>
</evidence>
<dbReference type="AlphaFoldDB" id="A0A8S9WVG9"/>
<feature type="region of interest" description="Disordered" evidence="1">
    <location>
        <begin position="216"/>
        <end position="266"/>
    </location>
</feature>